<name>A0A9X4JV73_9FIRM</name>
<dbReference type="EMBL" id="JAKOAV010000002">
    <property type="protein sequence ID" value="MDF9407003.1"/>
    <property type="molecule type" value="Genomic_DNA"/>
</dbReference>
<proteinExistence type="predicted"/>
<dbReference type="Gene3D" id="1.20.1260.10">
    <property type="match status" value="1"/>
</dbReference>
<keyword evidence="2" id="KW-1185">Reference proteome</keyword>
<dbReference type="AlphaFoldDB" id="A0A9X4JV73"/>
<evidence type="ECO:0008006" key="3">
    <source>
        <dbReference type="Google" id="ProtNLM"/>
    </source>
</evidence>
<organism evidence="1 2">
    <name type="scientific">Pelotomaculum isophthalicicum JI</name>
    <dbReference type="NCBI Taxonomy" id="947010"/>
    <lineage>
        <taxon>Bacteria</taxon>
        <taxon>Bacillati</taxon>
        <taxon>Bacillota</taxon>
        <taxon>Clostridia</taxon>
        <taxon>Eubacteriales</taxon>
        <taxon>Desulfotomaculaceae</taxon>
        <taxon>Pelotomaculum</taxon>
    </lineage>
</organism>
<protein>
    <recommendedName>
        <fullName evidence="3">Coat F domain-containing protein</fullName>
    </recommendedName>
</protein>
<accession>A0A9X4JV73</accession>
<dbReference type="RefSeq" id="WP_277442167.1">
    <property type="nucleotide sequence ID" value="NZ_JAKOAV010000002.1"/>
</dbReference>
<evidence type="ECO:0000313" key="1">
    <source>
        <dbReference type="EMBL" id="MDF9407003.1"/>
    </source>
</evidence>
<sequence length="67" mass="7562">MKGATSVAQLNQLELQNLRHLIGSHETAYQKLQAFSQQASDPQVKQMFEKSAQDARNTKQKLLSFLS</sequence>
<gene>
    <name evidence="1" type="ORF">L7E55_01275</name>
</gene>
<evidence type="ECO:0000313" key="2">
    <source>
        <dbReference type="Proteomes" id="UP001154312"/>
    </source>
</evidence>
<comment type="caution">
    <text evidence="1">The sequence shown here is derived from an EMBL/GenBank/DDBJ whole genome shotgun (WGS) entry which is preliminary data.</text>
</comment>
<dbReference type="InterPro" id="IPR012347">
    <property type="entry name" value="Ferritin-like"/>
</dbReference>
<dbReference type="Proteomes" id="UP001154312">
    <property type="component" value="Unassembled WGS sequence"/>
</dbReference>
<reference evidence="1" key="1">
    <citation type="submission" date="2022-02" db="EMBL/GenBank/DDBJ databases">
        <authorList>
            <person name="Leng L."/>
        </authorList>
    </citation>
    <scope>NUCLEOTIDE SEQUENCE</scope>
    <source>
        <strain evidence="1">JI</strain>
    </source>
</reference>